<proteinExistence type="predicted"/>
<dbReference type="InParanoid" id="S8EE02"/>
<accession>S8EE02</accession>
<sequence length="408" mass="45656">MVNNAHIIRGLARQLDDAEPDPSANMSAPMRERLHPEPCMIVRLPTIAFIEREAETLAPQAVARELSRSWSPSPPSSGGDSTPRSSPGPSLEPELTEEVLSPRSRAKSFTAVLSSLSLPSPIAALRRRSYTPQTGTQKQIEPHEVFAAVERKDIMFLMEVRDKAFHLLVKRHGGVTPLVHAMRCGKSHQDVTIVILGAFSRYINHLSDEDFDLPATKVLLRELRMNLRQAIDMGLQLQQSDLIASFLQTLVMSEGERWVREETVSIAAALRLGAQGKPVKTAEDAVRSFATKELGKASMIATYEDYVANAIGDLVMMGAWQWALDSGVESEPIPTWYFARDDRVYRALMDRCSEFRDEISQKCPKRLRWQLRVLRKVMEGRATNYHQKIVVLTGELDVSDKICGGPSR</sequence>
<dbReference type="EMBL" id="KE504131">
    <property type="protein sequence ID" value="EPT03182.1"/>
    <property type="molecule type" value="Genomic_DNA"/>
</dbReference>
<organism evidence="2 3">
    <name type="scientific">Fomitopsis schrenkii</name>
    <name type="common">Brown rot fungus</name>
    <dbReference type="NCBI Taxonomy" id="2126942"/>
    <lineage>
        <taxon>Eukaryota</taxon>
        <taxon>Fungi</taxon>
        <taxon>Dikarya</taxon>
        <taxon>Basidiomycota</taxon>
        <taxon>Agaricomycotina</taxon>
        <taxon>Agaricomycetes</taxon>
        <taxon>Polyporales</taxon>
        <taxon>Fomitopsis</taxon>
    </lineage>
</organism>
<evidence type="ECO:0000313" key="3">
    <source>
        <dbReference type="Proteomes" id="UP000015241"/>
    </source>
</evidence>
<feature type="compositionally biased region" description="Low complexity" evidence="1">
    <location>
        <begin position="68"/>
        <end position="89"/>
    </location>
</feature>
<gene>
    <name evidence="2" type="ORF">FOMPIDRAFT_1035552</name>
</gene>
<feature type="region of interest" description="Disordered" evidence="1">
    <location>
        <begin position="13"/>
        <end position="32"/>
    </location>
</feature>
<dbReference type="AlphaFoldDB" id="S8EE02"/>
<dbReference type="OrthoDB" id="3005035at2759"/>
<dbReference type="eggNOG" id="ENOG502S0I7">
    <property type="taxonomic scope" value="Eukaryota"/>
</dbReference>
<evidence type="ECO:0000313" key="2">
    <source>
        <dbReference type="EMBL" id="EPT03182.1"/>
    </source>
</evidence>
<dbReference type="HOGENOM" id="CLU_056587_0_0_1"/>
<dbReference type="Proteomes" id="UP000015241">
    <property type="component" value="Unassembled WGS sequence"/>
</dbReference>
<feature type="region of interest" description="Disordered" evidence="1">
    <location>
        <begin position="65"/>
        <end position="103"/>
    </location>
</feature>
<name>S8EE02_FOMSC</name>
<keyword evidence="3" id="KW-1185">Reference proteome</keyword>
<evidence type="ECO:0000256" key="1">
    <source>
        <dbReference type="SAM" id="MobiDB-lite"/>
    </source>
</evidence>
<reference evidence="2 3" key="1">
    <citation type="journal article" date="2012" name="Science">
        <title>The Paleozoic origin of enzymatic lignin decomposition reconstructed from 31 fungal genomes.</title>
        <authorList>
            <person name="Floudas D."/>
            <person name="Binder M."/>
            <person name="Riley R."/>
            <person name="Barry K."/>
            <person name="Blanchette R.A."/>
            <person name="Henrissat B."/>
            <person name="Martinez A.T."/>
            <person name="Otillar R."/>
            <person name="Spatafora J.W."/>
            <person name="Yadav J.S."/>
            <person name="Aerts A."/>
            <person name="Benoit I."/>
            <person name="Boyd A."/>
            <person name="Carlson A."/>
            <person name="Copeland A."/>
            <person name="Coutinho P.M."/>
            <person name="de Vries R.P."/>
            <person name="Ferreira P."/>
            <person name="Findley K."/>
            <person name="Foster B."/>
            <person name="Gaskell J."/>
            <person name="Glotzer D."/>
            <person name="Gorecki P."/>
            <person name="Heitman J."/>
            <person name="Hesse C."/>
            <person name="Hori C."/>
            <person name="Igarashi K."/>
            <person name="Jurgens J.A."/>
            <person name="Kallen N."/>
            <person name="Kersten P."/>
            <person name="Kohler A."/>
            <person name="Kuees U."/>
            <person name="Kumar T.K.A."/>
            <person name="Kuo A."/>
            <person name="LaButti K."/>
            <person name="Larrondo L.F."/>
            <person name="Lindquist E."/>
            <person name="Ling A."/>
            <person name="Lombard V."/>
            <person name="Lucas S."/>
            <person name="Lundell T."/>
            <person name="Martin R."/>
            <person name="McLaughlin D.J."/>
            <person name="Morgenstern I."/>
            <person name="Morin E."/>
            <person name="Murat C."/>
            <person name="Nagy L.G."/>
            <person name="Nolan M."/>
            <person name="Ohm R.A."/>
            <person name="Patyshakuliyeva A."/>
            <person name="Rokas A."/>
            <person name="Ruiz-Duenas F.J."/>
            <person name="Sabat G."/>
            <person name="Salamov A."/>
            <person name="Samejima M."/>
            <person name="Schmutz J."/>
            <person name="Slot J.C."/>
            <person name="St John F."/>
            <person name="Stenlid J."/>
            <person name="Sun H."/>
            <person name="Sun S."/>
            <person name="Syed K."/>
            <person name="Tsang A."/>
            <person name="Wiebenga A."/>
            <person name="Young D."/>
            <person name="Pisabarro A."/>
            <person name="Eastwood D.C."/>
            <person name="Martin F."/>
            <person name="Cullen D."/>
            <person name="Grigoriev I.V."/>
            <person name="Hibbett D.S."/>
        </authorList>
    </citation>
    <scope>NUCLEOTIDE SEQUENCE</scope>
    <source>
        <strain evidence="3">FP-58527</strain>
    </source>
</reference>
<protein>
    <submittedName>
        <fullName evidence="2">Uncharacterized protein</fullName>
    </submittedName>
</protein>